<name>A0A8J8WAS8_9EURO</name>
<dbReference type="EMBL" id="WIWV01000001">
    <property type="protein sequence ID" value="KAF7720293.1"/>
    <property type="molecule type" value="Genomic_DNA"/>
</dbReference>
<dbReference type="PROSITE" id="PS51462">
    <property type="entry name" value="NUDIX"/>
    <property type="match status" value="1"/>
</dbReference>
<dbReference type="SUPFAM" id="SSF55811">
    <property type="entry name" value="Nudix"/>
    <property type="match status" value="1"/>
</dbReference>
<organism evidence="2 3">
    <name type="scientific">Penicillium ucsense</name>
    <dbReference type="NCBI Taxonomy" id="2839758"/>
    <lineage>
        <taxon>Eukaryota</taxon>
        <taxon>Fungi</taxon>
        <taxon>Dikarya</taxon>
        <taxon>Ascomycota</taxon>
        <taxon>Pezizomycotina</taxon>
        <taxon>Eurotiomycetes</taxon>
        <taxon>Eurotiomycetidae</taxon>
        <taxon>Eurotiales</taxon>
        <taxon>Aspergillaceae</taxon>
        <taxon>Penicillium</taxon>
    </lineage>
</organism>
<proteinExistence type="predicted"/>
<keyword evidence="3" id="KW-1185">Reference proteome</keyword>
<gene>
    <name evidence="2" type="ORF">PECM_000222</name>
</gene>
<protein>
    <recommendedName>
        <fullName evidence="1">Nudix hydrolase domain-containing protein</fullName>
    </recommendedName>
</protein>
<evidence type="ECO:0000313" key="2">
    <source>
        <dbReference type="EMBL" id="KAF7720293.1"/>
    </source>
</evidence>
<dbReference type="Gene3D" id="3.90.79.10">
    <property type="entry name" value="Nucleoside Triphosphate Pyrophosphohydrolase"/>
    <property type="match status" value="1"/>
</dbReference>
<dbReference type="Pfam" id="PF00293">
    <property type="entry name" value="NUDIX"/>
    <property type="match status" value="1"/>
</dbReference>
<dbReference type="InterPro" id="IPR015797">
    <property type="entry name" value="NUDIX_hydrolase-like_dom_sf"/>
</dbReference>
<sequence>MAYPYSVAPHLEYLNVPFGEFAAARREFDAFGVGGYIFAHPAPQADNSSMPRVLLIQRAMTDSMPGCWEGPGGAAEPHEDRTLLDGVVREVVEETGLHVSRIVELTSVHVWFHARRGIRIAKYNFIVEIHEATRLSPEGTVEIVPAEQIPVELDANEHSAFDWVLEDELQQSLNSNGCGKYNFGPSIIGHTAQDVTRAFSLVKRASRPRVGDD</sequence>
<dbReference type="AlphaFoldDB" id="A0A8J8WAS8"/>
<dbReference type="PANTHER" id="PTHR43736:SF1">
    <property type="entry name" value="DIHYDRONEOPTERIN TRIPHOSPHATE DIPHOSPHATASE"/>
    <property type="match status" value="1"/>
</dbReference>
<reference evidence="2" key="1">
    <citation type="journal article" date="2020" name="Front. Microbiol.">
        <title>Gene regulatory networks of Penicillium echinulatum 2HH and Penicillium oxalicum 114-2 inferred by a computational biology approach.</title>
        <authorList>
            <person name="Lenz A.R."/>
            <person name="Galan-Vasquez E."/>
            <person name="Balbinot E."/>
            <person name="De Abreu F.P."/>
            <person name="De Oliveira N.S."/>
            <person name="Da Rosa L.O."/>
            <person name="De Avila E Silva S."/>
            <person name="Camassola M."/>
            <person name="Dillon A.J.P."/>
            <person name="Perez-Rueda E."/>
        </authorList>
    </citation>
    <scope>NUCLEOTIDE SEQUENCE</scope>
    <source>
        <strain evidence="2">S1M29</strain>
    </source>
</reference>
<evidence type="ECO:0000259" key="1">
    <source>
        <dbReference type="PROSITE" id="PS51462"/>
    </source>
</evidence>
<dbReference type="PANTHER" id="PTHR43736">
    <property type="entry name" value="ADP-RIBOSE PYROPHOSPHATASE"/>
    <property type="match status" value="1"/>
</dbReference>
<evidence type="ECO:0000313" key="3">
    <source>
        <dbReference type="Proteomes" id="UP000631181"/>
    </source>
</evidence>
<dbReference type="InterPro" id="IPR000086">
    <property type="entry name" value="NUDIX_hydrolase_dom"/>
</dbReference>
<dbReference type="CDD" id="cd02883">
    <property type="entry name" value="NUDIX_Hydrolase"/>
    <property type="match status" value="1"/>
</dbReference>
<dbReference type="Proteomes" id="UP000631181">
    <property type="component" value="Unassembled WGS sequence"/>
</dbReference>
<feature type="domain" description="Nudix hydrolase" evidence="1">
    <location>
        <begin position="28"/>
        <end position="191"/>
    </location>
</feature>
<accession>A0A8J8WAS8</accession>
<comment type="caution">
    <text evidence="2">The sequence shown here is derived from an EMBL/GenBank/DDBJ whole genome shotgun (WGS) entry which is preliminary data.</text>
</comment>
<dbReference type="OrthoDB" id="276276at2759"/>